<comment type="caution">
    <text evidence="2">The sequence shown here is derived from an EMBL/GenBank/DDBJ whole genome shotgun (WGS) entry which is preliminary data.</text>
</comment>
<organism evidence="2 3">
    <name type="scientific">Plakobranchus ocellatus</name>
    <dbReference type="NCBI Taxonomy" id="259542"/>
    <lineage>
        <taxon>Eukaryota</taxon>
        <taxon>Metazoa</taxon>
        <taxon>Spiralia</taxon>
        <taxon>Lophotrochozoa</taxon>
        <taxon>Mollusca</taxon>
        <taxon>Gastropoda</taxon>
        <taxon>Heterobranchia</taxon>
        <taxon>Euthyneura</taxon>
        <taxon>Panpulmonata</taxon>
        <taxon>Sacoglossa</taxon>
        <taxon>Placobranchoidea</taxon>
        <taxon>Plakobranchidae</taxon>
        <taxon>Plakobranchus</taxon>
    </lineage>
</organism>
<reference evidence="2 3" key="1">
    <citation type="journal article" date="2021" name="Elife">
        <title>Chloroplast acquisition without the gene transfer in kleptoplastic sea slugs, Plakobranchus ocellatus.</title>
        <authorList>
            <person name="Maeda T."/>
            <person name="Takahashi S."/>
            <person name="Yoshida T."/>
            <person name="Shimamura S."/>
            <person name="Takaki Y."/>
            <person name="Nagai Y."/>
            <person name="Toyoda A."/>
            <person name="Suzuki Y."/>
            <person name="Arimoto A."/>
            <person name="Ishii H."/>
            <person name="Satoh N."/>
            <person name="Nishiyama T."/>
            <person name="Hasebe M."/>
            <person name="Maruyama T."/>
            <person name="Minagawa J."/>
            <person name="Obokata J."/>
            <person name="Shigenobu S."/>
        </authorList>
    </citation>
    <scope>NUCLEOTIDE SEQUENCE [LARGE SCALE GENOMIC DNA]</scope>
</reference>
<gene>
    <name evidence="2" type="ORF">PoB_004128400</name>
</gene>
<feature type="region of interest" description="Disordered" evidence="1">
    <location>
        <begin position="14"/>
        <end position="91"/>
    </location>
</feature>
<feature type="compositionally biased region" description="Polar residues" evidence="1">
    <location>
        <begin position="17"/>
        <end position="36"/>
    </location>
</feature>
<name>A0AAV4B3Y2_9GAST</name>
<dbReference type="AlphaFoldDB" id="A0AAV4B3Y2"/>
<protein>
    <submittedName>
        <fullName evidence="2">Uncharacterized protein</fullName>
    </submittedName>
</protein>
<keyword evidence="3" id="KW-1185">Reference proteome</keyword>
<proteinExistence type="predicted"/>
<feature type="compositionally biased region" description="Basic and acidic residues" evidence="1">
    <location>
        <begin position="61"/>
        <end position="76"/>
    </location>
</feature>
<dbReference type="Proteomes" id="UP000735302">
    <property type="component" value="Unassembled WGS sequence"/>
</dbReference>
<feature type="compositionally biased region" description="Basic residues" evidence="1">
    <location>
        <begin position="37"/>
        <end position="60"/>
    </location>
</feature>
<evidence type="ECO:0000313" key="3">
    <source>
        <dbReference type="Proteomes" id="UP000735302"/>
    </source>
</evidence>
<evidence type="ECO:0000313" key="2">
    <source>
        <dbReference type="EMBL" id="GFO14779.1"/>
    </source>
</evidence>
<sequence length="91" mass="10657">MRLSNCSRRVNRFGEENQLTGSSLMRTGSARYSSFHLTRRNERRGRKRWKQKGGRRRPKGRGREPETKEGEGEERRRKGRGGKGRDTTSFC</sequence>
<evidence type="ECO:0000256" key="1">
    <source>
        <dbReference type="SAM" id="MobiDB-lite"/>
    </source>
</evidence>
<accession>A0AAV4B3Y2</accession>
<dbReference type="EMBL" id="BLXT01004580">
    <property type="protein sequence ID" value="GFO14779.1"/>
    <property type="molecule type" value="Genomic_DNA"/>
</dbReference>